<dbReference type="AlphaFoldDB" id="F6QUV9"/>
<accession>F6QUV9</accession>
<reference evidence="2" key="1">
    <citation type="journal article" date="2002" name="Science">
        <title>The draft genome of Ciona intestinalis: insights into chordate and vertebrate origins.</title>
        <authorList>
            <person name="Dehal P."/>
            <person name="Satou Y."/>
            <person name="Campbell R.K."/>
            <person name="Chapman J."/>
            <person name="Degnan B."/>
            <person name="De Tomaso A."/>
            <person name="Davidson B."/>
            <person name="Di Gregorio A."/>
            <person name="Gelpke M."/>
            <person name="Goodstein D.M."/>
            <person name="Harafuji N."/>
            <person name="Hastings K.E."/>
            <person name="Ho I."/>
            <person name="Hotta K."/>
            <person name="Huang W."/>
            <person name="Kawashima T."/>
            <person name="Lemaire P."/>
            <person name="Martinez D."/>
            <person name="Meinertzhagen I.A."/>
            <person name="Necula S."/>
            <person name="Nonaka M."/>
            <person name="Putnam N."/>
            <person name="Rash S."/>
            <person name="Saiga H."/>
            <person name="Satake M."/>
            <person name="Terry A."/>
            <person name="Yamada L."/>
            <person name="Wang H.G."/>
            <person name="Awazu S."/>
            <person name="Azumi K."/>
            <person name="Boore J."/>
            <person name="Branno M."/>
            <person name="Chin-Bow S."/>
            <person name="DeSantis R."/>
            <person name="Doyle S."/>
            <person name="Francino P."/>
            <person name="Keys D.N."/>
            <person name="Haga S."/>
            <person name="Hayashi H."/>
            <person name="Hino K."/>
            <person name="Imai K.S."/>
            <person name="Inaba K."/>
            <person name="Kano S."/>
            <person name="Kobayashi K."/>
            <person name="Kobayashi M."/>
            <person name="Lee B.I."/>
            <person name="Makabe K.W."/>
            <person name="Manohar C."/>
            <person name="Matassi G."/>
            <person name="Medina M."/>
            <person name="Mochizuki Y."/>
            <person name="Mount S."/>
            <person name="Morishita T."/>
            <person name="Miura S."/>
            <person name="Nakayama A."/>
            <person name="Nishizaka S."/>
            <person name="Nomoto H."/>
            <person name="Ohta F."/>
            <person name="Oishi K."/>
            <person name="Rigoutsos I."/>
            <person name="Sano M."/>
            <person name="Sasaki A."/>
            <person name="Sasakura Y."/>
            <person name="Shoguchi E."/>
            <person name="Shin-i T."/>
            <person name="Spagnuolo A."/>
            <person name="Stainier D."/>
            <person name="Suzuki M.M."/>
            <person name="Tassy O."/>
            <person name="Takatori N."/>
            <person name="Tokuoka M."/>
            <person name="Yagi K."/>
            <person name="Yoshizaki F."/>
            <person name="Wada S."/>
            <person name="Zhang C."/>
            <person name="Hyatt P.D."/>
            <person name="Larimer F."/>
            <person name="Detter C."/>
            <person name="Doggett N."/>
            <person name="Glavina T."/>
            <person name="Hawkins T."/>
            <person name="Richardson P."/>
            <person name="Lucas S."/>
            <person name="Kohara Y."/>
            <person name="Levine M."/>
            <person name="Satoh N."/>
            <person name="Rokhsar D.S."/>
        </authorList>
    </citation>
    <scope>NUCLEOTIDE SEQUENCE [LARGE SCALE GENOMIC DNA]</scope>
</reference>
<name>F6QUV9_CIOIN</name>
<proteinExistence type="predicted"/>
<evidence type="ECO:0000313" key="2">
    <source>
        <dbReference type="Proteomes" id="UP000008144"/>
    </source>
</evidence>
<dbReference type="EMBL" id="EAAA01000597">
    <property type="status" value="NOT_ANNOTATED_CDS"/>
    <property type="molecule type" value="Genomic_DNA"/>
</dbReference>
<organism evidence="1 2">
    <name type="scientific">Ciona intestinalis</name>
    <name type="common">Transparent sea squirt</name>
    <name type="synonym">Ascidia intestinalis</name>
    <dbReference type="NCBI Taxonomy" id="7719"/>
    <lineage>
        <taxon>Eukaryota</taxon>
        <taxon>Metazoa</taxon>
        <taxon>Chordata</taxon>
        <taxon>Tunicata</taxon>
        <taxon>Ascidiacea</taxon>
        <taxon>Phlebobranchia</taxon>
        <taxon>Cionidae</taxon>
        <taxon>Ciona</taxon>
    </lineage>
</organism>
<dbReference type="InParanoid" id="F6QUV9"/>
<keyword evidence="2" id="KW-1185">Reference proteome</keyword>
<sequence>MVSKALQRLHSSKTFNFQSLISAYKTVHWCLEILASLHLHLDTTVATRLHESILPLDLSGKRIKSSQPVLTGSELVSYCNLHWCILPYVIHKYRDMEQLNCTSVVHEIGSIIDSIPAACLHPIYSAAKSSICMASFEQTNETETEVASCIKCMWKTVKDLITSSSFRTLYSHFVAAVFQPCVLAFTDKTPVYASLCDVISDMISLSDSKSGLLNAPMKSCVEYWSSMSKEQNQTTKLGNGKHQAQKNVVFTLLTHFLRSENLTTEIFSKVHSSALNHCQFLIHCLTYSPAPTKDSKSSNQAIAFSCTLENVLAPPPPTNTEAEVNLTAIKLLHGLNPGQPNHQLFAWNILNKLLVRDEDINKIFRQNHATTLILPHTW</sequence>
<reference evidence="1" key="2">
    <citation type="journal article" date="2008" name="Genome Biol.">
        <title>Improved genome assembly and evidence-based global gene model set for the chordate Ciona intestinalis: new insight into intron and operon populations.</title>
        <authorList>
            <person name="Satou Y."/>
            <person name="Mineta K."/>
            <person name="Ogasawara M."/>
            <person name="Sasakura Y."/>
            <person name="Shoguchi E."/>
            <person name="Ueno K."/>
            <person name="Yamada L."/>
            <person name="Matsumoto J."/>
            <person name="Wasserscheid J."/>
            <person name="Dewar K."/>
            <person name="Wiley G.B."/>
            <person name="Macmil S.L."/>
            <person name="Roe B.A."/>
            <person name="Zeller R.W."/>
            <person name="Hastings K.E."/>
            <person name="Lemaire P."/>
            <person name="Lindquist E."/>
            <person name="Endo T."/>
            <person name="Hotta K."/>
            <person name="Inaba K."/>
        </authorList>
    </citation>
    <scope>NUCLEOTIDE SEQUENCE [LARGE SCALE GENOMIC DNA]</scope>
    <source>
        <strain evidence="1">wild type</strain>
    </source>
</reference>
<dbReference type="Ensembl" id="ENSCINT00000025777.2">
    <property type="protein sequence ID" value="ENSCINP00000025531.2"/>
    <property type="gene ID" value="ENSCING00000014033.2"/>
</dbReference>
<dbReference type="HOGENOM" id="CLU_731496_0_0_1"/>
<dbReference type="Proteomes" id="UP000008144">
    <property type="component" value="Chromosome 10"/>
</dbReference>
<reference evidence="1" key="4">
    <citation type="submission" date="2025-09" db="UniProtKB">
        <authorList>
            <consortium name="Ensembl"/>
        </authorList>
    </citation>
    <scope>IDENTIFICATION</scope>
</reference>
<protein>
    <submittedName>
        <fullName evidence="1">Uncharacterized protein</fullName>
    </submittedName>
</protein>
<reference evidence="1" key="3">
    <citation type="submission" date="2025-08" db="UniProtKB">
        <authorList>
            <consortium name="Ensembl"/>
        </authorList>
    </citation>
    <scope>IDENTIFICATION</scope>
</reference>
<evidence type="ECO:0000313" key="1">
    <source>
        <dbReference type="Ensembl" id="ENSCINP00000025531.2"/>
    </source>
</evidence>